<dbReference type="RefSeq" id="WP_377465618.1">
    <property type="nucleotide sequence ID" value="NZ_JBHUOP010000002.1"/>
</dbReference>
<evidence type="ECO:0000256" key="6">
    <source>
        <dbReference type="SAM" id="Phobius"/>
    </source>
</evidence>
<dbReference type="InterPro" id="IPR004089">
    <property type="entry name" value="MCPsignal_dom"/>
</dbReference>
<dbReference type="CDD" id="cd06225">
    <property type="entry name" value="HAMP"/>
    <property type="match status" value="1"/>
</dbReference>
<evidence type="ECO:0000259" key="7">
    <source>
        <dbReference type="PROSITE" id="PS50111"/>
    </source>
</evidence>
<evidence type="ECO:0000256" key="1">
    <source>
        <dbReference type="ARBA" id="ARBA00022692"/>
    </source>
</evidence>
<sequence length="546" mass="56378">MPVQDRDVSRNAGQPARNGLSWFKDLGIRTKILALAVTAVVISTGVGAFTLVQLTQVAGETRTLSDIVHNMEAPLQTVHQGQLKGRMIAAQLVAVESEADRQAWLADQVDNDAEVDEGIAAFEAGGGTNTTAWADFLPAYRQWRQERDAQLVPAAMSGNRAEYQRVLQQVTEPLKDTYVDALDAVALELDAYVKSVSEASSAKATSAIVIVVIVLIAAAGILILIAWLVGNTVRSATTSVQNALTAMASGDLTVEAPVSSSDELGQMARSLGAAQTSLRTTLSIVSQTAGSVAAASEQLSAASSQISAGADETTAQAGVVASAAEQVSRNVQTAAAGAEEMGASIREIAQNASEAARVAGQATEVAKVTNSQVTRLGDSSAEIGNVIKVITSIAEQTNLLALNATIEAARAGEAGKGFAVVAGEVKELAQETAKATEDIARRVEAIQQDTTGAVSAIGQISEIIANINEYQLTIASAVEEQTATTSEMASSVTEAATGSGEIAANITGVAESASASSQTLGEMGSSIQELAQMATELRNRVSAFKF</sequence>
<dbReference type="PANTHER" id="PTHR32089:SF112">
    <property type="entry name" value="LYSOZYME-LIKE PROTEIN-RELATED"/>
    <property type="match status" value="1"/>
</dbReference>
<name>A0ABW5XEC0_9MICO</name>
<evidence type="ECO:0000259" key="8">
    <source>
        <dbReference type="PROSITE" id="PS50885"/>
    </source>
</evidence>
<evidence type="ECO:0000313" key="10">
    <source>
        <dbReference type="Proteomes" id="UP001597391"/>
    </source>
</evidence>
<keyword evidence="6" id="KW-0472">Membrane</keyword>
<evidence type="ECO:0000256" key="2">
    <source>
        <dbReference type="ARBA" id="ARBA00022989"/>
    </source>
</evidence>
<feature type="domain" description="HAMP" evidence="8">
    <location>
        <begin position="231"/>
        <end position="283"/>
    </location>
</feature>
<comment type="similarity">
    <text evidence="4">Belongs to the methyl-accepting chemotaxis (MCP) protein family.</text>
</comment>
<dbReference type="PANTHER" id="PTHR32089">
    <property type="entry name" value="METHYL-ACCEPTING CHEMOTAXIS PROTEIN MCPB"/>
    <property type="match status" value="1"/>
</dbReference>
<evidence type="ECO:0000256" key="3">
    <source>
        <dbReference type="ARBA" id="ARBA00023224"/>
    </source>
</evidence>
<dbReference type="InterPro" id="IPR003660">
    <property type="entry name" value="HAMP_dom"/>
</dbReference>
<feature type="domain" description="Methyl-accepting transducer" evidence="7">
    <location>
        <begin position="288"/>
        <end position="531"/>
    </location>
</feature>
<dbReference type="EMBL" id="JBHUOP010000002">
    <property type="protein sequence ID" value="MFD2839997.1"/>
    <property type="molecule type" value="Genomic_DNA"/>
</dbReference>
<gene>
    <name evidence="9" type="ORF">ACFSYH_05360</name>
</gene>
<evidence type="ECO:0000256" key="4">
    <source>
        <dbReference type="ARBA" id="ARBA00029447"/>
    </source>
</evidence>
<dbReference type="PRINTS" id="PR00260">
    <property type="entry name" value="CHEMTRNSDUCR"/>
</dbReference>
<keyword evidence="3 5" id="KW-0807">Transducer</keyword>
<evidence type="ECO:0000256" key="5">
    <source>
        <dbReference type="PROSITE-ProRule" id="PRU00284"/>
    </source>
</evidence>
<dbReference type="Pfam" id="PF00672">
    <property type="entry name" value="HAMP"/>
    <property type="match status" value="1"/>
</dbReference>
<dbReference type="InterPro" id="IPR004090">
    <property type="entry name" value="Chemotax_Me-accpt_rcpt"/>
</dbReference>
<keyword evidence="2 6" id="KW-1133">Transmembrane helix</keyword>
<feature type="transmembrane region" description="Helical" evidence="6">
    <location>
        <begin position="207"/>
        <end position="229"/>
    </location>
</feature>
<accession>A0ABW5XEC0</accession>
<dbReference type="Gene3D" id="1.10.287.950">
    <property type="entry name" value="Methyl-accepting chemotaxis protein"/>
    <property type="match status" value="1"/>
</dbReference>
<dbReference type="SUPFAM" id="SSF58104">
    <property type="entry name" value="Methyl-accepting chemotaxis protein (MCP) signaling domain"/>
    <property type="match status" value="1"/>
</dbReference>
<comment type="caution">
    <text evidence="9">The sequence shown here is derived from an EMBL/GenBank/DDBJ whole genome shotgun (WGS) entry which is preliminary data.</text>
</comment>
<dbReference type="PROSITE" id="PS50885">
    <property type="entry name" value="HAMP"/>
    <property type="match status" value="1"/>
</dbReference>
<keyword evidence="1 6" id="KW-0812">Transmembrane</keyword>
<organism evidence="9 10">
    <name type="scientific">Populibacterium corticicola</name>
    <dbReference type="NCBI Taxonomy" id="1812826"/>
    <lineage>
        <taxon>Bacteria</taxon>
        <taxon>Bacillati</taxon>
        <taxon>Actinomycetota</taxon>
        <taxon>Actinomycetes</taxon>
        <taxon>Micrococcales</taxon>
        <taxon>Jonesiaceae</taxon>
        <taxon>Populibacterium</taxon>
    </lineage>
</organism>
<dbReference type="PROSITE" id="PS50111">
    <property type="entry name" value="CHEMOTAXIS_TRANSDUC_2"/>
    <property type="match status" value="1"/>
</dbReference>
<feature type="transmembrane region" description="Helical" evidence="6">
    <location>
        <begin position="32"/>
        <end position="52"/>
    </location>
</feature>
<reference evidence="10" key="1">
    <citation type="journal article" date="2019" name="Int. J. Syst. Evol. Microbiol.">
        <title>The Global Catalogue of Microorganisms (GCM) 10K type strain sequencing project: providing services to taxonomists for standard genome sequencing and annotation.</title>
        <authorList>
            <consortium name="The Broad Institute Genomics Platform"/>
            <consortium name="The Broad Institute Genome Sequencing Center for Infectious Disease"/>
            <person name="Wu L."/>
            <person name="Ma J."/>
        </authorList>
    </citation>
    <scope>NUCLEOTIDE SEQUENCE [LARGE SCALE GENOMIC DNA]</scope>
    <source>
        <strain evidence="10">KCTC 33576</strain>
    </source>
</reference>
<dbReference type="SMART" id="SM00304">
    <property type="entry name" value="HAMP"/>
    <property type="match status" value="2"/>
</dbReference>
<protein>
    <submittedName>
        <fullName evidence="9">Methyl-accepting chemotaxis protein</fullName>
    </submittedName>
</protein>
<dbReference type="Proteomes" id="UP001597391">
    <property type="component" value="Unassembled WGS sequence"/>
</dbReference>
<evidence type="ECO:0000313" key="9">
    <source>
        <dbReference type="EMBL" id="MFD2839997.1"/>
    </source>
</evidence>
<proteinExistence type="inferred from homology"/>
<dbReference type="SMART" id="SM00283">
    <property type="entry name" value="MA"/>
    <property type="match status" value="1"/>
</dbReference>
<keyword evidence="10" id="KW-1185">Reference proteome</keyword>
<dbReference type="Pfam" id="PF00015">
    <property type="entry name" value="MCPsignal"/>
    <property type="match status" value="1"/>
</dbReference>